<dbReference type="InterPro" id="IPR006094">
    <property type="entry name" value="Oxid_FAD_bind_N"/>
</dbReference>
<dbReference type="GO" id="GO:0071949">
    <property type="term" value="F:FAD binding"/>
    <property type="evidence" value="ECO:0007669"/>
    <property type="project" value="InterPro"/>
</dbReference>
<name>D5RHM9_9PROT</name>
<protein>
    <submittedName>
        <fullName evidence="4">FAD binding domain protein</fullName>
    </submittedName>
</protein>
<dbReference type="AlphaFoldDB" id="D5RHM9"/>
<dbReference type="RefSeq" id="WP_007003648.1">
    <property type="nucleotide sequence ID" value="NZ_GG770778.1"/>
</dbReference>
<evidence type="ECO:0000313" key="4">
    <source>
        <dbReference type="EMBL" id="EFH13202.1"/>
    </source>
</evidence>
<dbReference type="HOGENOM" id="CLU_017779_0_0_5"/>
<comment type="caution">
    <text evidence="4">The sequence shown here is derived from an EMBL/GenBank/DDBJ whole genome shotgun (WGS) entry which is preliminary data.</text>
</comment>
<dbReference type="PROSITE" id="PS51387">
    <property type="entry name" value="FAD_PCMH"/>
    <property type="match status" value="1"/>
</dbReference>
<evidence type="ECO:0000256" key="1">
    <source>
        <dbReference type="ARBA" id="ARBA00022827"/>
    </source>
</evidence>
<dbReference type="EMBL" id="ADVL01000106">
    <property type="protein sequence ID" value="EFH13202.1"/>
    <property type="molecule type" value="Genomic_DNA"/>
</dbReference>
<dbReference type="SUPFAM" id="SSF56176">
    <property type="entry name" value="FAD-binding/transporter-associated domain-like"/>
    <property type="match status" value="1"/>
</dbReference>
<sequence>MSAALDATEAPATEEGVVESVRAARAAGQALAVSGLGGRAASLRPVLAPRGLSTRALTGITLYRPQEMVLSARAGTTLPEIEAALAEHRQMIPAEPPDYAALFGVATPPTLGGLVAANLSGPRRISVGGALRDQVLGVRAVTGHAELIRSGGRVHKNVTGLDLCKLLAGSHGTLAVLTEITLKLTPRPEASLTLALPVADIAAGVAALSAGLGSPYGVSGAALLPEGDAQAGLSGPTALLRLEDFLQFLPRRATALAALLAPYGAAVRIEDDAPLWRSVREARALGAAPEEAVWRLSLRPSAAPAAVAALRAAFPAKLLLDWGRRAGLGGRPRDRGGAWRRDGGRRALGRQLHPVPRPRFAARHGAGAAGGTGGAGRHRRAGEGGAGPGRVVQPGPLAALNPAPLSAR</sequence>
<keyword evidence="1" id="KW-0274">FAD</keyword>
<dbReference type="InterPro" id="IPR036318">
    <property type="entry name" value="FAD-bd_PCMH-like_sf"/>
</dbReference>
<dbReference type="PANTHER" id="PTHR11748:SF103">
    <property type="entry name" value="GLYCOLATE OXIDASE SUBUNIT GLCE"/>
    <property type="match status" value="1"/>
</dbReference>
<evidence type="ECO:0000313" key="5">
    <source>
        <dbReference type="Proteomes" id="UP000005324"/>
    </source>
</evidence>
<feature type="non-terminal residue" evidence="4">
    <location>
        <position position="408"/>
    </location>
</feature>
<reference evidence="4 5" key="1">
    <citation type="submission" date="2010-04" db="EMBL/GenBank/DDBJ databases">
        <authorList>
            <person name="Qin X."/>
            <person name="Bachman B."/>
            <person name="Battles P."/>
            <person name="Bell A."/>
            <person name="Bess C."/>
            <person name="Bickham C."/>
            <person name="Chaboub L."/>
            <person name="Chen D."/>
            <person name="Coyle M."/>
            <person name="Deiros D.R."/>
            <person name="Dinh H."/>
            <person name="Forbes L."/>
            <person name="Fowler G."/>
            <person name="Francisco L."/>
            <person name="Fu Q."/>
            <person name="Gubbala S."/>
            <person name="Hale W."/>
            <person name="Han Y."/>
            <person name="Hemphill L."/>
            <person name="Highlander S.K."/>
            <person name="Hirani K."/>
            <person name="Hogues M."/>
            <person name="Jackson L."/>
            <person name="Jakkamsetti A."/>
            <person name="Javaid M."/>
            <person name="Jiang H."/>
            <person name="Korchina V."/>
            <person name="Kovar C."/>
            <person name="Lara F."/>
            <person name="Lee S."/>
            <person name="Mata R."/>
            <person name="Mathew T."/>
            <person name="Moen C."/>
            <person name="Morales K."/>
            <person name="Munidasa M."/>
            <person name="Nazareth L."/>
            <person name="Ngo R."/>
            <person name="Nguyen L."/>
            <person name="Okwuonu G."/>
            <person name="Ongeri F."/>
            <person name="Patil S."/>
            <person name="Petrosino J."/>
            <person name="Pham C."/>
            <person name="Pham P."/>
            <person name="Pu L.-L."/>
            <person name="Puazo M."/>
            <person name="Raj R."/>
            <person name="Reid J."/>
            <person name="Rouhana J."/>
            <person name="Saada N."/>
            <person name="Shang Y."/>
            <person name="Simmons D."/>
            <person name="Thornton R."/>
            <person name="Warren J."/>
            <person name="Weissenberger G."/>
            <person name="Zhang J."/>
            <person name="Zhang L."/>
            <person name="Zhou C."/>
            <person name="Zhu D."/>
            <person name="Muzny D."/>
            <person name="Worley K."/>
            <person name="Gibbs R."/>
        </authorList>
    </citation>
    <scope>NUCLEOTIDE SEQUENCE [LARGE SCALE GENOMIC DNA]</scope>
    <source>
        <strain evidence="4 5">ATCC 49957</strain>
    </source>
</reference>
<accession>D5RHM9</accession>
<evidence type="ECO:0000256" key="2">
    <source>
        <dbReference type="SAM" id="MobiDB-lite"/>
    </source>
</evidence>
<feature type="compositionally biased region" description="Low complexity" evidence="2">
    <location>
        <begin position="396"/>
        <end position="408"/>
    </location>
</feature>
<dbReference type="Proteomes" id="UP000005324">
    <property type="component" value="Unassembled WGS sequence"/>
</dbReference>
<proteinExistence type="predicted"/>
<feature type="region of interest" description="Disordered" evidence="2">
    <location>
        <begin position="331"/>
        <end position="408"/>
    </location>
</feature>
<dbReference type="InterPro" id="IPR016169">
    <property type="entry name" value="FAD-bd_PCMH_sub2"/>
</dbReference>
<gene>
    <name evidence="4" type="primary">glcE</name>
    <name evidence="4" type="ORF">HMPREF0731_0589</name>
</gene>
<keyword evidence="5" id="KW-1185">Reference proteome</keyword>
<organism evidence="4 5">
    <name type="scientific">Pseudoroseomonas cervicalis ATCC 49957</name>
    <dbReference type="NCBI Taxonomy" id="525371"/>
    <lineage>
        <taxon>Bacteria</taxon>
        <taxon>Pseudomonadati</taxon>
        <taxon>Pseudomonadota</taxon>
        <taxon>Alphaproteobacteria</taxon>
        <taxon>Acetobacterales</taxon>
        <taxon>Roseomonadaceae</taxon>
        <taxon>Roseomonas</taxon>
    </lineage>
</organism>
<feature type="compositionally biased region" description="Basic and acidic residues" evidence="2">
    <location>
        <begin position="331"/>
        <end position="345"/>
    </location>
</feature>
<feature type="domain" description="FAD-binding PCMH-type" evidence="3">
    <location>
        <begin position="1"/>
        <end position="187"/>
    </location>
</feature>
<dbReference type="InterPro" id="IPR016166">
    <property type="entry name" value="FAD-bd_PCMH"/>
</dbReference>
<dbReference type="Pfam" id="PF01565">
    <property type="entry name" value="FAD_binding_4"/>
    <property type="match status" value="1"/>
</dbReference>
<keyword evidence="1" id="KW-0285">Flavoprotein</keyword>
<dbReference type="Gene3D" id="3.30.465.10">
    <property type="match status" value="1"/>
</dbReference>
<dbReference type="PANTHER" id="PTHR11748">
    <property type="entry name" value="D-LACTATE DEHYDROGENASE"/>
    <property type="match status" value="1"/>
</dbReference>
<evidence type="ECO:0000259" key="3">
    <source>
        <dbReference type="PROSITE" id="PS51387"/>
    </source>
</evidence>